<dbReference type="RefSeq" id="WP_012738949.1">
    <property type="nucleotide sequence ID" value="NC_012778.1"/>
</dbReference>
<accession>C4Z509</accession>
<keyword evidence="1" id="KW-1133">Transmembrane helix</keyword>
<evidence type="ECO:0000313" key="2">
    <source>
        <dbReference type="EMBL" id="ACR71713.1"/>
    </source>
</evidence>
<evidence type="ECO:0000313" key="3">
    <source>
        <dbReference type="Proteomes" id="UP000001476"/>
    </source>
</evidence>
<keyword evidence="1" id="KW-0812">Transmembrane</keyword>
<keyword evidence="3" id="KW-1185">Reference proteome</keyword>
<reference evidence="2 3" key="1">
    <citation type="journal article" date="2009" name="Proc. Natl. Acad. Sci. U.S.A.">
        <title>Characterizing a model human gut microbiota composed of members of its two dominant bacterial phyla.</title>
        <authorList>
            <person name="Mahowald M.A."/>
            <person name="Rey F.E."/>
            <person name="Seedorf H."/>
            <person name="Turnbaugh P.J."/>
            <person name="Fulton R.S."/>
            <person name="Wollam A."/>
            <person name="Shah N."/>
            <person name="Wang C."/>
            <person name="Magrini V."/>
            <person name="Wilson R.K."/>
            <person name="Cantarel B.L."/>
            <person name="Coutinho P.M."/>
            <person name="Henrissat B."/>
            <person name="Crock L.W."/>
            <person name="Russell A."/>
            <person name="Verberkmoes N.C."/>
            <person name="Hettich R.L."/>
            <person name="Gordon J.I."/>
        </authorList>
    </citation>
    <scope>NUCLEOTIDE SEQUENCE [LARGE SCALE GENOMIC DNA]</scope>
    <source>
        <strain evidence="3">ATCC 27750 / DSM 3376 / VPI C15-48 / C15-B4</strain>
    </source>
</reference>
<gene>
    <name evidence="2" type="ordered locus">EUBELI_00705</name>
</gene>
<organism evidence="2 3">
    <name type="scientific">Lachnospira eligens (strain ATCC 27750 / DSM 3376 / VPI C15-48 / C15-B4)</name>
    <name type="common">Eubacterium eligens</name>
    <dbReference type="NCBI Taxonomy" id="515620"/>
    <lineage>
        <taxon>Bacteria</taxon>
        <taxon>Bacillati</taxon>
        <taxon>Bacillota</taxon>
        <taxon>Clostridia</taxon>
        <taxon>Lachnospirales</taxon>
        <taxon>Lachnospiraceae</taxon>
        <taxon>Lachnospira</taxon>
    </lineage>
</organism>
<dbReference type="EMBL" id="CP001104">
    <property type="protein sequence ID" value="ACR71713.1"/>
    <property type="molecule type" value="Genomic_DNA"/>
</dbReference>
<feature type="transmembrane region" description="Helical" evidence="1">
    <location>
        <begin position="21"/>
        <end position="43"/>
    </location>
</feature>
<dbReference type="KEGG" id="eel:EUBELI_00705"/>
<dbReference type="Proteomes" id="UP000001476">
    <property type="component" value="Chromosome"/>
</dbReference>
<protein>
    <submittedName>
        <fullName evidence="2">Uncharacterized protein</fullName>
    </submittedName>
</protein>
<name>C4Z509_LACE2</name>
<dbReference type="HOGENOM" id="CLU_3061631_0_0_9"/>
<dbReference type="STRING" id="515620.EUBELI_00705"/>
<proteinExistence type="predicted"/>
<dbReference type="AlphaFoldDB" id="C4Z509"/>
<keyword evidence="1" id="KW-0472">Membrane</keyword>
<dbReference type="GeneID" id="44154955"/>
<evidence type="ECO:0000256" key="1">
    <source>
        <dbReference type="SAM" id="Phobius"/>
    </source>
</evidence>
<sequence length="53" mass="6076">MVDSRNFKKQNQKGQGLKKHKWIPLVVIVLLALILILVQYFMLDILVAVNSAK</sequence>